<keyword evidence="1" id="KW-0479">Metal-binding</keyword>
<evidence type="ECO:0000259" key="10">
    <source>
        <dbReference type="PROSITE" id="PS50048"/>
    </source>
</evidence>
<dbReference type="CDD" id="cd00067">
    <property type="entry name" value="GAL4"/>
    <property type="match status" value="1"/>
</dbReference>
<protein>
    <recommendedName>
        <fullName evidence="10">Zn(2)-C6 fungal-type domain-containing protein</fullName>
    </recommendedName>
</protein>
<evidence type="ECO:0000256" key="6">
    <source>
        <dbReference type="ARBA" id="ARBA00023163"/>
    </source>
</evidence>
<feature type="compositionally biased region" description="Polar residues" evidence="8">
    <location>
        <begin position="1084"/>
        <end position="1096"/>
    </location>
</feature>
<dbReference type="EMBL" id="JBFTWV010000009">
    <property type="protein sequence ID" value="KAL2799043.1"/>
    <property type="molecule type" value="Genomic_DNA"/>
</dbReference>
<keyword evidence="9" id="KW-1133">Transmembrane helix</keyword>
<feature type="compositionally biased region" description="Basic and acidic residues" evidence="8">
    <location>
        <begin position="1545"/>
        <end position="1554"/>
    </location>
</feature>
<dbReference type="Pfam" id="PF00067">
    <property type="entry name" value="p450"/>
    <property type="match status" value="1"/>
</dbReference>
<keyword evidence="3" id="KW-0408">Iron</keyword>
<feature type="transmembrane region" description="Helical" evidence="9">
    <location>
        <begin position="303"/>
        <end position="330"/>
    </location>
</feature>
<evidence type="ECO:0000256" key="8">
    <source>
        <dbReference type="SAM" id="MobiDB-lite"/>
    </source>
</evidence>
<dbReference type="PRINTS" id="PR00385">
    <property type="entry name" value="P450"/>
</dbReference>
<proteinExistence type="predicted"/>
<name>A0ABR4GIZ1_9EURO</name>
<dbReference type="SMART" id="SM00066">
    <property type="entry name" value="GAL4"/>
    <property type="match status" value="1"/>
</dbReference>
<keyword evidence="2" id="KW-0560">Oxidoreductase</keyword>
<dbReference type="InterPro" id="IPR001128">
    <property type="entry name" value="Cyt_P450"/>
</dbReference>
<evidence type="ECO:0000256" key="3">
    <source>
        <dbReference type="ARBA" id="ARBA00023004"/>
    </source>
</evidence>
<evidence type="ECO:0000256" key="9">
    <source>
        <dbReference type="SAM" id="Phobius"/>
    </source>
</evidence>
<sequence>MALVADILGLKASDYIIYLLPSLLLLYLSQQYFHNGLHRYPGPVMAKFTDLWRFLDVHGRRPDITHNALHKKYGDVVRLGPNALSFASPSAIKVIYGLNKGFTKSEFYPVQMTVSKGEPLPSLFSTLDEGFHANLRRSVNHAFSMSSLVQYEPMVNETVEVFLDQTATLFTNSGRTCDFARWLQFFAFDVIGSITYSKRHGFIEKNQDIDGIIKSLARIFDYSAPIGQMPWLDKVFWKNPIFDALQKWGIADNSHPVAVFARHRMQERMSTDVTSPTTQKGDLLTMFMKAGKDRPDFMTEKRILTMAVSMAFAGSETTAISLAAVFYYLLKNPQYMQRLRKELDAAVNDGTIANRPSGLVSWAESQKLPFLDACIKEAFRIHPAAGLHLERVVPTSGINISGHFIPGGTIVGCTPWVIHRNEEIFGPDVDKFNPDRWLTTPADKLKTMNGMMLQFGSGSRTCIGKNISLMEIYKLVPSFLRRFDVQLAYPDQEWELWNAWFANDRAGPVKTRSREGCSECRASRVRCDTKKPVCTRCQERGLICATPLVLKWESEFTSRGQAFGRAGVWSKSGKHLSTPSPSSSSVSDDDQVWCATSWIEPWNFVNSSIETLELPYDVEVMDDDRAVVLAPPARRVQVTGPTLSLPLFPHLSGSGQGHLFEYYIEQVCPRMTASATAPSPFASIIIPFCTTASPTVLKAIQALGACTWSRADPTYSAVGLRLKSEAIRGLRNSLSSAGSSARSSYSEILVVMMLMCLYELVDHCDQQWTIHLKGAKELIGSRWQQKTLMAPEPGEVTSFAEQFFAFQDIMGRTACGKPRLLGTDHWQHNKQNVDAWMGCSPELVAILSDITDLSQTRRQLASDSARATLSLKAANLCKQLEDLMQDVDEDDEDLRAIAELKRLAAVLYLHCTLYNASPTSVIVARYVRRILKTVSDMLDKGLLIGLAWPVFVAAVELDPLHDELWRDADGNEVYGRPVVLRALAAMSESSVLSVARTRAVIVKVWQARIIDQVDSMASSTTSSTVSHSVPSLPFASSLSEQLSQRTELGKSGIETESAGDKASLLGPPLRPSPKSRSLSDASKPPSSLSIASQVRPSSKDDSAIPSAPQTPRRPSTHGPPLNLQSLPPKASGTASPASRAPLSPQLDPSHIYSASPGSVLPRRSRGLDFSRACTNLHHSILAESSPDSSPTVGGRGVAIPQRRGSPGSTSMPPFSTSNPADRATISSSMSSVNMMESDTSSSEEDDEPMIGDRDDMIMNTPQAKKLAPGFNSFAVGNIPSPGSDWMGNYSQAAASLLSFQRARFRKGRSSRHSSSSASGNSSKQSPAPLSPPVMKSIESQNGYFGPRGSASSRRESLSLGTRDLRLSDMSDEGETRGLRGHSPTGTRSDSGPLGVIRRAVTRRSSLLPKTKTFARIRAALMEESAPIDSDAKREAEVIRQVRETEPDMPQTSPVLTAFSSPNAFMPAGLAEREELPEKAVPAPDEPSFSDQAHRNSGGPDFWNTFDERYRTPPPPLRRHAASSVSEEDISMDMTPSTTFGSNHTEFVKPGERPASRSSTPLPGQPGMISELRKKRRREDDFDPNLFKRRAVSPSMSAQSSPIMPNSPATFDNGPSIWGPPSKSAAGPLFNDRAEHGARNGPGTPHSGNTKRVGMQGMNEANDGFMNMSIE</sequence>
<dbReference type="Gene3D" id="1.10.630.10">
    <property type="entry name" value="Cytochrome P450"/>
    <property type="match status" value="1"/>
</dbReference>
<keyword evidence="5" id="KW-0238">DNA-binding</keyword>
<comment type="caution">
    <text evidence="11">The sequence shown here is derived from an EMBL/GenBank/DDBJ whole genome shotgun (WGS) entry which is preliminary data.</text>
</comment>
<dbReference type="InterPro" id="IPR002401">
    <property type="entry name" value="Cyt_P450_E_grp-I"/>
</dbReference>
<dbReference type="Pfam" id="PF11951">
    <property type="entry name" value="Fungal_trans_2"/>
    <property type="match status" value="1"/>
</dbReference>
<evidence type="ECO:0000256" key="2">
    <source>
        <dbReference type="ARBA" id="ARBA00023002"/>
    </source>
</evidence>
<feature type="transmembrane region" description="Helical" evidence="9">
    <location>
        <begin position="12"/>
        <end position="29"/>
    </location>
</feature>
<dbReference type="PANTHER" id="PTHR42106">
    <property type="entry name" value="CHROMOSOME 10, WHOLE GENOME SHOTGUN SEQUENCE"/>
    <property type="match status" value="1"/>
</dbReference>
<evidence type="ECO:0000313" key="12">
    <source>
        <dbReference type="Proteomes" id="UP001610563"/>
    </source>
</evidence>
<feature type="compositionally biased region" description="Low complexity" evidence="8">
    <location>
        <begin position="1312"/>
        <end position="1325"/>
    </location>
</feature>
<reference evidence="11 12" key="1">
    <citation type="submission" date="2024-07" db="EMBL/GenBank/DDBJ databases">
        <title>Section-level genome sequencing and comparative genomics of Aspergillus sections Usti and Cavernicolus.</title>
        <authorList>
            <consortium name="Lawrence Berkeley National Laboratory"/>
            <person name="Nybo J.L."/>
            <person name="Vesth T.C."/>
            <person name="Theobald S."/>
            <person name="Frisvad J.C."/>
            <person name="Larsen T.O."/>
            <person name="Kjaerboelling I."/>
            <person name="Rothschild-Mancinelli K."/>
            <person name="Lyhne E.K."/>
            <person name="Kogle M.E."/>
            <person name="Barry K."/>
            <person name="Clum A."/>
            <person name="Na H."/>
            <person name="Ledsgaard L."/>
            <person name="Lin J."/>
            <person name="Lipzen A."/>
            <person name="Kuo A."/>
            <person name="Riley R."/>
            <person name="Mondo S."/>
            <person name="Labutti K."/>
            <person name="Haridas S."/>
            <person name="Pangalinan J."/>
            <person name="Salamov A.A."/>
            <person name="Simmons B.A."/>
            <person name="Magnuson J.K."/>
            <person name="Chen J."/>
            <person name="Drula E."/>
            <person name="Henrissat B."/>
            <person name="Wiebenga A."/>
            <person name="Lubbers R.J."/>
            <person name="Gomes A.C."/>
            <person name="Makela M.R."/>
            <person name="Stajich J."/>
            <person name="Grigoriev I.V."/>
            <person name="Mortensen U.H."/>
            <person name="De Vries R.P."/>
            <person name="Baker S.E."/>
            <person name="Andersen M.R."/>
        </authorList>
    </citation>
    <scope>NUCLEOTIDE SEQUENCE [LARGE SCALE GENOMIC DNA]</scope>
    <source>
        <strain evidence="11 12">CBS 209.92</strain>
    </source>
</reference>
<dbReference type="PROSITE" id="PS50048">
    <property type="entry name" value="ZN2_CY6_FUNGAL_2"/>
    <property type="match status" value="1"/>
</dbReference>
<feature type="compositionally biased region" description="Low complexity" evidence="8">
    <location>
        <begin position="1063"/>
        <end position="1079"/>
    </location>
</feature>
<feature type="region of interest" description="Disordered" evidence="8">
    <location>
        <begin position="1303"/>
        <end position="1393"/>
    </location>
</feature>
<feature type="region of interest" description="Disordered" evidence="8">
    <location>
        <begin position="1180"/>
        <end position="1255"/>
    </location>
</feature>
<dbReference type="InterPro" id="IPR001138">
    <property type="entry name" value="Zn2Cys6_DnaBD"/>
</dbReference>
<feature type="region of interest" description="Disordered" evidence="8">
    <location>
        <begin position="1474"/>
        <end position="1670"/>
    </location>
</feature>
<dbReference type="PANTHER" id="PTHR42106:SF1">
    <property type="match status" value="1"/>
</dbReference>
<dbReference type="Proteomes" id="UP001610563">
    <property type="component" value="Unassembled WGS sequence"/>
</dbReference>
<accession>A0ABR4GIZ1</accession>
<keyword evidence="12" id="KW-1185">Reference proteome</keyword>
<dbReference type="PRINTS" id="PR00463">
    <property type="entry name" value="EP450I"/>
</dbReference>
<organism evidence="11 12">
    <name type="scientific">Aspergillus keveii</name>
    <dbReference type="NCBI Taxonomy" id="714993"/>
    <lineage>
        <taxon>Eukaryota</taxon>
        <taxon>Fungi</taxon>
        <taxon>Dikarya</taxon>
        <taxon>Ascomycota</taxon>
        <taxon>Pezizomycotina</taxon>
        <taxon>Eurotiomycetes</taxon>
        <taxon>Eurotiomycetidae</taxon>
        <taxon>Eurotiales</taxon>
        <taxon>Aspergillaceae</taxon>
        <taxon>Aspergillus</taxon>
        <taxon>Aspergillus subgen. Nidulantes</taxon>
    </lineage>
</organism>
<gene>
    <name evidence="11" type="ORF">BJX66DRAFT_322288</name>
</gene>
<keyword evidence="9" id="KW-0472">Membrane</keyword>
<evidence type="ECO:0000256" key="1">
    <source>
        <dbReference type="ARBA" id="ARBA00022723"/>
    </source>
</evidence>
<feature type="compositionally biased region" description="Polar residues" evidence="8">
    <location>
        <begin position="1206"/>
        <end position="1219"/>
    </location>
</feature>
<feature type="domain" description="Zn(2)-C6 fungal-type" evidence="10">
    <location>
        <begin position="516"/>
        <end position="546"/>
    </location>
</feature>
<feature type="compositionally biased region" description="Basic and acidic residues" evidence="8">
    <location>
        <begin position="1352"/>
        <end position="1377"/>
    </location>
</feature>
<dbReference type="SUPFAM" id="SSF57701">
    <property type="entry name" value="Zn2/Cys6 DNA-binding domain"/>
    <property type="match status" value="1"/>
</dbReference>
<feature type="region of interest" description="Disordered" evidence="8">
    <location>
        <begin position="1043"/>
        <end position="1160"/>
    </location>
</feature>
<dbReference type="PROSITE" id="PS00086">
    <property type="entry name" value="CYTOCHROME_P450"/>
    <property type="match status" value="1"/>
</dbReference>
<keyword evidence="9" id="KW-0812">Transmembrane</keyword>
<dbReference type="InterPro" id="IPR021858">
    <property type="entry name" value="Fun_TF"/>
</dbReference>
<evidence type="ECO:0000313" key="11">
    <source>
        <dbReference type="EMBL" id="KAL2799043.1"/>
    </source>
</evidence>
<feature type="compositionally biased region" description="Polar residues" evidence="8">
    <location>
        <begin position="1593"/>
        <end position="1609"/>
    </location>
</feature>
<dbReference type="PROSITE" id="PS00463">
    <property type="entry name" value="ZN2_CY6_FUNGAL_1"/>
    <property type="match status" value="1"/>
</dbReference>
<dbReference type="CDD" id="cd11060">
    <property type="entry name" value="CYP57A1-like"/>
    <property type="match status" value="1"/>
</dbReference>
<evidence type="ECO:0000256" key="4">
    <source>
        <dbReference type="ARBA" id="ARBA00023015"/>
    </source>
</evidence>
<dbReference type="Gene3D" id="4.10.240.10">
    <property type="entry name" value="Zn(2)-C6 fungal-type DNA-binding domain"/>
    <property type="match status" value="1"/>
</dbReference>
<evidence type="ECO:0000256" key="7">
    <source>
        <dbReference type="ARBA" id="ARBA00023242"/>
    </source>
</evidence>
<keyword evidence="7" id="KW-0539">Nucleus</keyword>
<evidence type="ECO:0000256" key="5">
    <source>
        <dbReference type="ARBA" id="ARBA00023125"/>
    </source>
</evidence>
<dbReference type="InterPro" id="IPR036396">
    <property type="entry name" value="Cyt_P450_sf"/>
</dbReference>
<feature type="compositionally biased region" description="Polar residues" evidence="8">
    <location>
        <begin position="1533"/>
        <end position="1544"/>
    </location>
</feature>
<keyword evidence="4" id="KW-0805">Transcription regulation</keyword>
<keyword evidence="6" id="KW-0804">Transcription</keyword>
<dbReference type="InterPro" id="IPR036864">
    <property type="entry name" value="Zn2-C6_fun-type_DNA-bd_sf"/>
</dbReference>
<dbReference type="InterPro" id="IPR017972">
    <property type="entry name" value="Cyt_P450_CS"/>
</dbReference>
<dbReference type="SUPFAM" id="SSF48264">
    <property type="entry name" value="Cytochrome P450"/>
    <property type="match status" value="1"/>
</dbReference>
<feature type="compositionally biased region" description="Low complexity" evidence="8">
    <location>
        <begin position="1226"/>
        <end position="1240"/>
    </location>
</feature>
<dbReference type="Pfam" id="PF00172">
    <property type="entry name" value="Zn_clus"/>
    <property type="match status" value="1"/>
</dbReference>